<evidence type="ECO:0000313" key="12">
    <source>
        <dbReference type="Proteomes" id="UP000033047"/>
    </source>
</evidence>
<dbReference type="GO" id="GO:1990077">
    <property type="term" value="C:primosome complex"/>
    <property type="evidence" value="ECO:0007669"/>
    <property type="project" value="UniProtKB-KW"/>
</dbReference>
<evidence type="ECO:0000259" key="10">
    <source>
        <dbReference type="PROSITE" id="PS50880"/>
    </source>
</evidence>
<dbReference type="PANTHER" id="PTHR30313:SF2">
    <property type="entry name" value="DNA PRIMASE"/>
    <property type="match status" value="1"/>
</dbReference>
<evidence type="ECO:0000256" key="8">
    <source>
        <dbReference type="ARBA" id="ARBA00022833"/>
    </source>
</evidence>
<keyword evidence="9" id="KW-0804">Transcription</keyword>
<dbReference type="SMART" id="SM00493">
    <property type="entry name" value="TOPRIM"/>
    <property type="match status" value="1"/>
</dbReference>
<dbReference type="PATRIC" id="fig|927665.4.peg.4254"/>
<keyword evidence="4" id="KW-0548">Nucleotidyltransferase</keyword>
<keyword evidence="5" id="KW-0235">DNA replication</keyword>
<sequence>MAQYNIDQIKRSVRLEEVAGHYVKLSRRGKLFIGLCPFHADHHPSLTVDPQKQTFTCYACGEHGDVIAFVQKAEKCSFAEAVEKLSPVTSLPMTHPLPPLERGKVTPGAINEKTECPMVSPSPLERGQGVCYLTIQKNNQFLQALLPYACGDSDLTPAYLDFEVGVSPGMVPKEWYKMRNRVIFPLRDEMGGLIGFAARKQPDGDSDEPKYRNTSVEEGYRKSENLYALNLAKEAIRQDGFAFVVEGYKDAIAMHAAGFRNTVALCGTAMCDGHVALLKKYTSQVTVLLDGDRAGEKGSTEAVAILRREGLWAVKGQLPAGEDPDSLFRLWGKEAFVSFIRGLRKQLLSSEEVALFNRISRQVQLLLQKHNAGERKVLLSDLTKMFAYRTGLSLRDGHPATLDWRWL</sequence>
<dbReference type="GO" id="GO:0008270">
    <property type="term" value="F:zinc ion binding"/>
    <property type="evidence" value="ECO:0007669"/>
    <property type="project" value="UniProtKB-KW"/>
</dbReference>
<dbReference type="EMBL" id="AQHV01000021">
    <property type="protein sequence ID" value="KKB48910.1"/>
    <property type="molecule type" value="Genomic_DNA"/>
</dbReference>
<comment type="caution">
    <text evidence="11">The sequence shown here is derived from an EMBL/GenBank/DDBJ whole genome shotgun (WGS) entry which is preliminary data.</text>
</comment>
<dbReference type="InterPro" id="IPR002694">
    <property type="entry name" value="Znf_CHC2"/>
</dbReference>
<evidence type="ECO:0000256" key="1">
    <source>
        <dbReference type="ARBA" id="ARBA00022478"/>
    </source>
</evidence>
<dbReference type="SMART" id="SM00400">
    <property type="entry name" value="ZnF_CHCC"/>
    <property type="match status" value="1"/>
</dbReference>
<evidence type="ECO:0000256" key="9">
    <source>
        <dbReference type="ARBA" id="ARBA00023163"/>
    </source>
</evidence>
<dbReference type="Proteomes" id="UP000033047">
    <property type="component" value="Unassembled WGS sequence"/>
</dbReference>
<keyword evidence="8" id="KW-0862">Zinc</keyword>
<accession>A0A0F5IUE3</accession>
<evidence type="ECO:0000256" key="7">
    <source>
        <dbReference type="ARBA" id="ARBA00022771"/>
    </source>
</evidence>
<dbReference type="STRING" id="927665.HMPREF1535_04139"/>
<keyword evidence="6" id="KW-0479">Metal-binding</keyword>
<dbReference type="Gene3D" id="3.90.980.10">
    <property type="entry name" value="DNA primase, catalytic core, N-terminal domain"/>
    <property type="match status" value="1"/>
</dbReference>
<dbReference type="SUPFAM" id="SSF57783">
    <property type="entry name" value="Zinc beta-ribbon"/>
    <property type="match status" value="1"/>
</dbReference>
<evidence type="ECO:0000313" key="11">
    <source>
        <dbReference type="EMBL" id="KKB48910.1"/>
    </source>
</evidence>
<keyword evidence="2" id="KW-0639">Primosome</keyword>
<dbReference type="GO" id="GO:0003899">
    <property type="term" value="F:DNA-directed RNA polymerase activity"/>
    <property type="evidence" value="ECO:0007669"/>
    <property type="project" value="InterPro"/>
</dbReference>
<dbReference type="Gene3D" id="3.40.1360.10">
    <property type="match status" value="1"/>
</dbReference>
<gene>
    <name evidence="11" type="ORF">HMPREF1535_04139</name>
</gene>
<dbReference type="InterPro" id="IPR036977">
    <property type="entry name" value="DNA_primase_Znf_CHC2"/>
</dbReference>
<name>A0A0F5IUE3_9BACT</name>
<dbReference type="InterPro" id="IPR006171">
    <property type="entry name" value="TOPRIM_dom"/>
</dbReference>
<evidence type="ECO:0000256" key="2">
    <source>
        <dbReference type="ARBA" id="ARBA00022515"/>
    </source>
</evidence>
<dbReference type="Pfam" id="PF08275">
    <property type="entry name" value="DNAG_N"/>
    <property type="match status" value="1"/>
</dbReference>
<proteinExistence type="predicted"/>
<dbReference type="SUPFAM" id="SSF56731">
    <property type="entry name" value="DNA primase core"/>
    <property type="match status" value="1"/>
</dbReference>
<dbReference type="InterPro" id="IPR013264">
    <property type="entry name" value="DNAG_N"/>
</dbReference>
<dbReference type="HOGENOM" id="CLU_013501_0_1_10"/>
<keyword evidence="7" id="KW-0863">Zinc-finger</keyword>
<dbReference type="GO" id="GO:0003677">
    <property type="term" value="F:DNA binding"/>
    <property type="evidence" value="ECO:0007669"/>
    <property type="project" value="InterPro"/>
</dbReference>
<reference evidence="11 12" key="1">
    <citation type="submission" date="2013-04" db="EMBL/GenBank/DDBJ databases">
        <title>The Genome Sequence of Parabacteroides goldsteinii DSM 19448.</title>
        <authorList>
            <consortium name="The Broad Institute Genomics Platform"/>
            <person name="Earl A."/>
            <person name="Ward D."/>
            <person name="Feldgarden M."/>
            <person name="Gevers D."/>
            <person name="Martens E."/>
            <person name="Sakamoto M."/>
            <person name="Benno Y."/>
            <person name="Song Y."/>
            <person name="Liu C."/>
            <person name="Lee J."/>
            <person name="Bolanos M."/>
            <person name="Vaisanen M.L."/>
            <person name="Finegold S.M."/>
            <person name="Walker B."/>
            <person name="Young S."/>
            <person name="Zeng Q."/>
            <person name="Gargeya S."/>
            <person name="Fitzgerald M."/>
            <person name="Haas B."/>
            <person name="Abouelleil A."/>
            <person name="Allen A.W."/>
            <person name="Alvarado L."/>
            <person name="Arachchi H.M."/>
            <person name="Berlin A.M."/>
            <person name="Chapman S.B."/>
            <person name="Gainer-Dewar J."/>
            <person name="Goldberg J."/>
            <person name="Griggs A."/>
            <person name="Gujja S."/>
            <person name="Hansen M."/>
            <person name="Howarth C."/>
            <person name="Imamovic A."/>
            <person name="Ireland A."/>
            <person name="Larimer J."/>
            <person name="McCowan C."/>
            <person name="Murphy C."/>
            <person name="Pearson M."/>
            <person name="Poon T.W."/>
            <person name="Priest M."/>
            <person name="Roberts A."/>
            <person name="Saif S."/>
            <person name="Shea T."/>
            <person name="Sisk P."/>
            <person name="Sykes S."/>
            <person name="Wortman J."/>
            <person name="Nusbaum C."/>
            <person name="Birren B."/>
        </authorList>
    </citation>
    <scope>NUCLEOTIDE SEQUENCE [LARGE SCALE GENOMIC DNA]</scope>
    <source>
        <strain evidence="11 12">DSM 19448</strain>
    </source>
</reference>
<dbReference type="CDD" id="cd03364">
    <property type="entry name" value="TOPRIM_DnaG_primases"/>
    <property type="match status" value="1"/>
</dbReference>
<evidence type="ECO:0000256" key="4">
    <source>
        <dbReference type="ARBA" id="ARBA00022695"/>
    </source>
</evidence>
<dbReference type="Pfam" id="PF13155">
    <property type="entry name" value="Toprim_2"/>
    <property type="match status" value="1"/>
</dbReference>
<evidence type="ECO:0000256" key="6">
    <source>
        <dbReference type="ARBA" id="ARBA00022723"/>
    </source>
</evidence>
<dbReference type="RefSeq" id="WP_046147285.1">
    <property type="nucleotide sequence ID" value="NZ_KQ033913.1"/>
</dbReference>
<dbReference type="Gene3D" id="3.90.580.10">
    <property type="entry name" value="Zinc finger, CHC2-type domain"/>
    <property type="match status" value="1"/>
</dbReference>
<dbReference type="PROSITE" id="PS50880">
    <property type="entry name" value="TOPRIM"/>
    <property type="match status" value="1"/>
</dbReference>
<keyword evidence="1" id="KW-0240">DNA-directed RNA polymerase</keyword>
<dbReference type="GO" id="GO:0005737">
    <property type="term" value="C:cytoplasm"/>
    <property type="evidence" value="ECO:0007669"/>
    <property type="project" value="TreeGrafter"/>
</dbReference>
<evidence type="ECO:0000256" key="3">
    <source>
        <dbReference type="ARBA" id="ARBA00022679"/>
    </source>
</evidence>
<protein>
    <submittedName>
        <fullName evidence="11">DNA primase</fullName>
    </submittedName>
</protein>
<dbReference type="Pfam" id="PF01807">
    <property type="entry name" value="Zn_ribbon_DnaG"/>
    <property type="match status" value="1"/>
</dbReference>
<dbReference type="GO" id="GO:0006269">
    <property type="term" value="P:DNA replication, synthesis of primer"/>
    <property type="evidence" value="ECO:0007669"/>
    <property type="project" value="UniProtKB-KW"/>
</dbReference>
<dbReference type="InterPro" id="IPR037068">
    <property type="entry name" value="DNA_primase_core_N_sf"/>
</dbReference>
<keyword evidence="3" id="KW-0808">Transferase</keyword>
<dbReference type="InterPro" id="IPR034151">
    <property type="entry name" value="TOPRIM_DnaG_bac"/>
</dbReference>
<dbReference type="InterPro" id="IPR050219">
    <property type="entry name" value="DnaG_primase"/>
</dbReference>
<dbReference type="PANTHER" id="PTHR30313">
    <property type="entry name" value="DNA PRIMASE"/>
    <property type="match status" value="1"/>
</dbReference>
<evidence type="ECO:0000256" key="5">
    <source>
        <dbReference type="ARBA" id="ARBA00022705"/>
    </source>
</evidence>
<dbReference type="AlphaFoldDB" id="A0A0F5IUE3"/>
<organism evidence="11 12">
    <name type="scientific">Parabacteroides goldsteinii DSM 19448 = WAL 12034</name>
    <dbReference type="NCBI Taxonomy" id="927665"/>
    <lineage>
        <taxon>Bacteria</taxon>
        <taxon>Pseudomonadati</taxon>
        <taxon>Bacteroidota</taxon>
        <taxon>Bacteroidia</taxon>
        <taxon>Bacteroidales</taxon>
        <taxon>Tannerellaceae</taxon>
        <taxon>Parabacteroides</taxon>
    </lineage>
</organism>
<feature type="domain" description="Toprim" evidence="10">
    <location>
        <begin position="240"/>
        <end position="323"/>
    </location>
</feature>
<dbReference type="GO" id="GO:0000428">
    <property type="term" value="C:DNA-directed RNA polymerase complex"/>
    <property type="evidence" value="ECO:0007669"/>
    <property type="project" value="UniProtKB-KW"/>
</dbReference>